<reference evidence="1" key="2">
    <citation type="journal article" date="2024" name="Antonie Van Leeuwenhoek">
        <title>Roseihalotalea indica gen. nov., sp. nov., a halophilic Bacteroidetes from mesopelagic Southwest Indian Ocean with higher carbohydrate metabolic potential.</title>
        <authorList>
            <person name="Chen B."/>
            <person name="Zhang M."/>
            <person name="Lin D."/>
            <person name="Ye J."/>
            <person name="Tang K."/>
        </authorList>
    </citation>
    <scope>NUCLEOTIDE SEQUENCE</scope>
    <source>
        <strain evidence="1">TK19036</strain>
    </source>
</reference>
<organism evidence="1">
    <name type="scientific">Roseihalotalea indica</name>
    <dbReference type="NCBI Taxonomy" id="2867963"/>
    <lineage>
        <taxon>Bacteria</taxon>
        <taxon>Pseudomonadati</taxon>
        <taxon>Bacteroidota</taxon>
        <taxon>Cytophagia</taxon>
        <taxon>Cytophagales</taxon>
        <taxon>Catalimonadaceae</taxon>
        <taxon>Roseihalotalea</taxon>
    </lineage>
</organism>
<sequence>MKLDLNKLYVVYKPTPHSEKADVFDGRPDSLAGLFRQVQGGLKIEQVHTIYTTPAEAEKEAIRLLKKPKKKRRKLTTPIKKGQRYAIFGSEVKASDKYRVQSKPKVYRTKKEAETALRQMLKKGWKRSELKILKY</sequence>
<proteinExistence type="predicted"/>
<evidence type="ECO:0000313" key="1">
    <source>
        <dbReference type="EMBL" id="WKN35995.1"/>
    </source>
</evidence>
<name>A0AA49JG75_9BACT</name>
<dbReference type="EMBL" id="CP120682">
    <property type="protein sequence ID" value="WKN35995.1"/>
    <property type="molecule type" value="Genomic_DNA"/>
</dbReference>
<accession>A0AA49JG75</accession>
<reference evidence="1" key="1">
    <citation type="journal article" date="2023" name="Comput. Struct. Biotechnol. J.">
        <title>Discovery of a novel marine Bacteroidetes with a rich repertoire of carbohydrate-active enzymes.</title>
        <authorList>
            <person name="Chen B."/>
            <person name="Liu G."/>
            <person name="Chen Q."/>
            <person name="Wang H."/>
            <person name="Liu L."/>
            <person name="Tang K."/>
        </authorList>
    </citation>
    <scope>NUCLEOTIDE SEQUENCE</scope>
    <source>
        <strain evidence="1">TK19036</strain>
    </source>
</reference>
<dbReference type="AlphaFoldDB" id="A0AA49JG75"/>
<gene>
    <name evidence="1" type="ORF">K4G66_26880</name>
</gene>
<protein>
    <submittedName>
        <fullName evidence="1">Uncharacterized protein</fullName>
    </submittedName>
</protein>